<feature type="region of interest" description="Disordered" evidence="1">
    <location>
        <begin position="1"/>
        <end position="39"/>
    </location>
</feature>
<dbReference type="EMBL" id="ABED02000012">
    <property type="protein sequence ID" value="EDP23044.1"/>
    <property type="molecule type" value="Genomic_DNA"/>
</dbReference>
<evidence type="ECO:0000256" key="1">
    <source>
        <dbReference type="SAM" id="MobiDB-lite"/>
    </source>
</evidence>
<evidence type="ECO:0000313" key="3">
    <source>
        <dbReference type="Proteomes" id="UP000005945"/>
    </source>
</evidence>
<comment type="caution">
    <text evidence="2">The sequence shown here is derived from an EMBL/GenBank/DDBJ whole genome shotgun (WGS) entry which is preliminary data.</text>
</comment>
<name>A8S6E0_9FIRM</name>
<organism evidence="2 3">
    <name type="scientific">Faecalibacterium prausnitzii M21/2</name>
    <dbReference type="NCBI Taxonomy" id="411485"/>
    <lineage>
        <taxon>Bacteria</taxon>
        <taxon>Bacillati</taxon>
        <taxon>Bacillota</taxon>
        <taxon>Clostridia</taxon>
        <taxon>Eubacteriales</taxon>
        <taxon>Oscillospiraceae</taxon>
        <taxon>Faecalibacterium</taxon>
    </lineage>
</organism>
<dbReference type="AlphaFoldDB" id="A8S6E0"/>
<gene>
    <name evidence="2" type="ORF">FAEPRAM212_00158</name>
</gene>
<dbReference type="Proteomes" id="UP000005945">
    <property type="component" value="Unassembled WGS sequence"/>
</dbReference>
<dbReference type="HOGENOM" id="CLU_3310097_0_0_9"/>
<protein>
    <submittedName>
        <fullName evidence="2">Uncharacterized protein</fullName>
    </submittedName>
</protein>
<evidence type="ECO:0000313" key="2">
    <source>
        <dbReference type="EMBL" id="EDP23044.1"/>
    </source>
</evidence>
<reference evidence="2 3" key="2">
    <citation type="submission" date="2007-09" db="EMBL/GenBank/DDBJ databases">
        <authorList>
            <person name="Fulton L."/>
            <person name="Clifton S."/>
            <person name="Fulton B."/>
            <person name="Xu J."/>
            <person name="Minx P."/>
            <person name="Pepin K.H."/>
            <person name="Johnson M."/>
            <person name="Thiruvilangam P."/>
            <person name="Bhonagiri V."/>
            <person name="Nash W.E."/>
            <person name="Mardis E.R."/>
            <person name="Wilson R.K."/>
        </authorList>
    </citation>
    <scope>NUCLEOTIDE SEQUENCE [LARGE SCALE GENOMIC DNA]</scope>
    <source>
        <strain evidence="2 3">M21/2</strain>
    </source>
</reference>
<proteinExistence type="predicted"/>
<accession>A8S6E0</accession>
<reference evidence="2 3" key="1">
    <citation type="submission" date="2007-09" db="EMBL/GenBank/DDBJ databases">
        <title>Draft genome sequence of Faecalibacterium prausnitzii M21/2.</title>
        <authorList>
            <person name="Sudarsanam P."/>
            <person name="Ley R."/>
            <person name="Guruge J."/>
            <person name="Turnbaugh P.J."/>
            <person name="Mahowald M."/>
            <person name="Liep D."/>
            <person name="Gordon J."/>
        </authorList>
    </citation>
    <scope>NUCLEOTIDE SEQUENCE [LARGE SCALE GENOMIC DNA]</scope>
    <source>
        <strain evidence="2 3">M21/2</strain>
    </source>
</reference>
<sequence length="39" mass="4545">MDQTENPNKKDREEQEDFWLTLEPLPAPAPEKPSAPHEE</sequence>